<evidence type="ECO:0000259" key="9">
    <source>
        <dbReference type="PROSITE" id="PS50188"/>
    </source>
</evidence>
<dbReference type="Pfam" id="PF25600">
    <property type="entry name" value="TRIM_CC"/>
    <property type="match status" value="1"/>
</dbReference>
<dbReference type="STRING" id="80966.ENSAPOP00000010739"/>
<dbReference type="SUPFAM" id="SSF49899">
    <property type="entry name" value="Concanavalin A-like lectins/glucanases"/>
    <property type="match status" value="1"/>
</dbReference>
<feature type="domain" description="RING-type" evidence="8">
    <location>
        <begin position="15"/>
        <end position="55"/>
    </location>
</feature>
<dbReference type="GeneTree" id="ENSGT01150000286931"/>
<dbReference type="PROSITE" id="PS50188">
    <property type="entry name" value="B302_SPRY"/>
    <property type="match status" value="1"/>
</dbReference>
<dbReference type="InterPro" id="IPR001870">
    <property type="entry name" value="B30.2/SPRY"/>
</dbReference>
<name>A0A3Q1F336_9TELE</name>
<keyword evidence="2" id="KW-0479">Metal-binding</keyword>
<evidence type="ECO:0000313" key="11">
    <source>
        <dbReference type="Proteomes" id="UP000257200"/>
    </source>
</evidence>
<dbReference type="PANTHER" id="PTHR25465">
    <property type="entry name" value="B-BOX DOMAIN CONTAINING"/>
    <property type="match status" value="1"/>
</dbReference>
<keyword evidence="3 6" id="KW-0863">Zinc-finger</keyword>
<dbReference type="InterPro" id="IPR043136">
    <property type="entry name" value="B30.2/SPRY_sf"/>
</dbReference>
<protein>
    <submittedName>
        <fullName evidence="10">Tripartite motif-containing protein 16-like protein</fullName>
    </submittedName>
</protein>
<dbReference type="SMART" id="SM00589">
    <property type="entry name" value="PRY"/>
    <property type="match status" value="1"/>
</dbReference>
<dbReference type="Proteomes" id="UP000257200">
    <property type="component" value="Unplaced"/>
</dbReference>
<dbReference type="Pfam" id="PF13445">
    <property type="entry name" value="zf-RING_UBOX"/>
    <property type="match status" value="1"/>
</dbReference>
<keyword evidence="4" id="KW-0862">Zinc</keyword>
<keyword evidence="11" id="KW-1185">Reference proteome</keyword>
<accession>A0A3Q1F336</accession>
<dbReference type="CDD" id="cd16543">
    <property type="entry name" value="RING-HC_TRIM77_C-IV"/>
    <property type="match status" value="1"/>
</dbReference>
<evidence type="ECO:0000256" key="6">
    <source>
        <dbReference type="PROSITE-ProRule" id="PRU00175"/>
    </source>
</evidence>
<feature type="coiled-coil region" evidence="7">
    <location>
        <begin position="128"/>
        <end position="220"/>
    </location>
</feature>
<dbReference type="InterPro" id="IPR001841">
    <property type="entry name" value="Znf_RING"/>
</dbReference>
<dbReference type="PROSITE" id="PS50089">
    <property type="entry name" value="ZF_RING_2"/>
    <property type="match status" value="1"/>
</dbReference>
<dbReference type="Gene3D" id="2.60.120.920">
    <property type="match status" value="1"/>
</dbReference>
<dbReference type="InterPro" id="IPR006574">
    <property type="entry name" value="PRY"/>
</dbReference>
<evidence type="ECO:0000256" key="5">
    <source>
        <dbReference type="ARBA" id="ARBA00022859"/>
    </source>
</evidence>
<evidence type="ECO:0000256" key="3">
    <source>
        <dbReference type="ARBA" id="ARBA00022771"/>
    </source>
</evidence>
<evidence type="ECO:0000313" key="10">
    <source>
        <dbReference type="Ensembl" id="ENSAPOP00000010739.1"/>
    </source>
</evidence>
<dbReference type="Gene3D" id="3.30.40.10">
    <property type="entry name" value="Zinc/RING finger domain, C3HC4 (zinc finger)"/>
    <property type="match status" value="1"/>
</dbReference>
<evidence type="ECO:0000256" key="4">
    <source>
        <dbReference type="ARBA" id="ARBA00022833"/>
    </source>
</evidence>
<evidence type="ECO:0000256" key="1">
    <source>
        <dbReference type="ARBA" id="ARBA00022588"/>
    </source>
</evidence>
<dbReference type="Ensembl" id="ENSAPOT00000018166.1">
    <property type="protein sequence ID" value="ENSAPOP00000028187.1"/>
    <property type="gene ID" value="ENSAPOG00000013238.1"/>
</dbReference>
<dbReference type="InterPro" id="IPR003879">
    <property type="entry name" value="Butyrophylin_SPRY"/>
</dbReference>
<keyword evidence="1" id="KW-0399">Innate immunity</keyword>
<organism evidence="10 11">
    <name type="scientific">Acanthochromis polyacanthus</name>
    <name type="common">spiny chromis</name>
    <dbReference type="NCBI Taxonomy" id="80966"/>
    <lineage>
        <taxon>Eukaryota</taxon>
        <taxon>Metazoa</taxon>
        <taxon>Chordata</taxon>
        <taxon>Craniata</taxon>
        <taxon>Vertebrata</taxon>
        <taxon>Euteleostomi</taxon>
        <taxon>Actinopterygii</taxon>
        <taxon>Neopterygii</taxon>
        <taxon>Teleostei</taxon>
        <taxon>Neoteleostei</taxon>
        <taxon>Acanthomorphata</taxon>
        <taxon>Ovalentaria</taxon>
        <taxon>Pomacentridae</taxon>
        <taxon>Acanthochromis</taxon>
    </lineage>
</organism>
<evidence type="ECO:0000256" key="7">
    <source>
        <dbReference type="SAM" id="Coils"/>
    </source>
</evidence>
<dbReference type="InterPro" id="IPR058030">
    <property type="entry name" value="TRIM8/14/16/25/29/45/65_CC"/>
</dbReference>
<dbReference type="GO" id="GO:0005737">
    <property type="term" value="C:cytoplasm"/>
    <property type="evidence" value="ECO:0007669"/>
    <property type="project" value="UniProtKB-ARBA"/>
</dbReference>
<dbReference type="InterPro" id="IPR003877">
    <property type="entry name" value="SPRY_dom"/>
</dbReference>
<dbReference type="SMART" id="SM00449">
    <property type="entry name" value="SPRY"/>
    <property type="match status" value="1"/>
</dbReference>
<dbReference type="Pfam" id="PF00622">
    <property type="entry name" value="SPRY"/>
    <property type="match status" value="1"/>
</dbReference>
<dbReference type="SMART" id="SM00184">
    <property type="entry name" value="RING"/>
    <property type="match status" value="1"/>
</dbReference>
<keyword evidence="7" id="KW-0175">Coiled coil</keyword>
<dbReference type="InterPro" id="IPR027370">
    <property type="entry name" value="Znf-RING_euk"/>
</dbReference>
<dbReference type="PROSITE" id="PS00518">
    <property type="entry name" value="ZF_RING_1"/>
    <property type="match status" value="1"/>
</dbReference>
<dbReference type="InterPro" id="IPR013320">
    <property type="entry name" value="ConA-like_dom_sf"/>
</dbReference>
<sequence>MAQALLSVDSAQFNCSICLELLRDPVTIPCGHSYCMSCLTNHWDRQPVCSCPQCRATFSPRPKLGRNNLLVEMMQKLSTVGQTEGPSAPPLYELLAPAEGQGFEHATFDVSSVRPEVTDGQRILGETRRQLAAQIKERESEVQQLKHSLKSFSRLAKAAVKDSSRIFSELMEFLEHRRVEMKELIRAQEKAELTRAENHLQHLERQISELRRRDAELEGVFHTQDQQLITQMCQSCGRSVPEASSSLTVSPNVSFGPVRTAISQLKEQLQTLYNTEFPNVTSTVKTVSLLQMEKTNTAVEAWDSAHVPALDNRADLLQYFCPLSLDPFTAHRELSLTEGNRVARRTGQLQTYPDHPDRFDSWVQVLCREGLQGRNYFEVEWDGQQVALGLTYESIGRKGSSDHCRLGHNYLSWSLQCSSSSFILCHGNQKKAVEVPSGSVSHRIGVFLDHDVGLLCFYVVIPRGVHLLHRVETKFDMPLYPAVWLGANCSVSLCTVN</sequence>
<dbReference type="InterPro" id="IPR013083">
    <property type="entry name" value="Znf_RING/FYVE/PHD"/>
</dbReference>
<dbReference type="GO" id="GO:0008270">
    <property type="term" value="F:zinc ion binding"/>
    <property type="evidence" value="ECO:0007669"/>
    <property type="project" value="UniProtKB-KW"/>
</dbReference>
<evidence type="ECO:0000259" key="8">
    <source>
        <dbReference type="PROSITE" id="PS50089"/>
    </source>
</evidence>
<feature type="domain" description="B30.2/SPRY" evidence="9">
    <location>
        <begin position="303"/>
        <end position="497"/>
    </location>
</feature>
<reference evidence="10" key="1">
    <citation type="submission" date="2025-05" db="UniProtKB">
        <authorList>
            <consortium name="Ensembl"/>
        </authorList>
    </citation>
    <scope>IDENTIFICATION</scope>
</reference>
<dbReference type="GO" id="GO:0045087">
    <property type="term" value="P:innate immune response"/>
    <property type="evidence" value="ECO:0007669"/>
    <property type="project" value="UniProtKB-KW"/>
</dbReference>
<dbReference type="PANTHER" id="PTHR25465:SF5">
    <property type="entry name" value="E3 UBIQUITIN_ISG15 LIGASE TRIM25-RELATED"/>
    <property type="match status" value="1"/>
</dbReference>
<dbReference type="Ensembl" id="ENSAPOT00000031335.1">
    <property type="protein sequence ID" value="ENSAPOP00000010739.1"/>
    <property type="gene ID" value="ENSAPOG00000013238.1"/>
</dbReference>
<dbReference type="PRINTS" id="PR01407">
    <property type="entry name" value="BUTYPHLNCDUF"/>
</dbReference>
<dbReference type="SUPFAM" id="SSF57850">
    <property type="entry name" value="RING/U-box"/>
    <property type="match status" value="1"/>
</dbReference>
<dbReference type="Pfam" id="PF13765">
    <property type="entry name" value="PRY"/>
    <property type="match status" value="1"/>
</dbReference>
<evidence type="ECO:0000256" key="2">
    <source>
        <dbReference type="ARBA" id="ARBA00022723"/>
    </source>
</evidence>
<keyword evidence="5" id="KW-0391">Immunity</keyword>
<proteinExistence type="predicted"/>
<dbReference type="AlphaFoldDB" id="A0A3Q1F336"/>
<dbReference type="InterPro" id="IPR051051">
    <property type="entry name" value="E3_ubiq-ligase_TRIM/RNF"/>
</dbReference>
<dbReference type="InterPro" id="IPR017907">
    <property type="entry name" value="Znf_RING_CS"/>
</dbReference>